<dbReference type="InterPro" id="IPR019402">
    <property type="entry name" value="CWH43_N"/>
</dbReference>
<comment type="similarity">
    <text evidence="2">Belongs to the DRAM/TMEM150 family.</text>
</comment>
<dbReference type="AlphaFoldDB" id="A0A6P7FP23"/>
<feature type="domain" description="CWH43-like N-terminal" evidence="8">
    <location>
        <begin position="14"/>
        <end position="228"/>
    </location>
</feature>
<feature type="transmembrane region" description="Helical" evidence="7">
    <location>
        <begin position="200"/>
        <end position="221"/>
    </location>
</feature>
<reference evidence="9" key="1">
    <citation type="submission" date="2025-08" db="UniProtKB">
        <authorList>
            <consortium name="RefSeq"/>
        </authorList>
    </citation>
    <scope>IDENTIFICATION</scope>
    <source>
        <tissue evidence="9">Whole insect</tissue>
    </source>
</reference>
<feature type="region of interest" description="Disordered" evidence="6">
    <location>
        <begin position="247"/>
        <end position="271"/>
    </location>
</feature>
<gene>
    <name evidence="9" type="primary">LOC114332507</name>
</gene>
<dbReference type="PANTHER" id="PTHR21324:SF2">
    <property type="entry name" value="EG:22E5.9 PROTEIN"/>
    <property type="match status" value="1"/>
</dbReference>
<evidence type="ECO:0000313" key="9">
    <source>
        <dbReference type="RefSeq" id="XP_028138114.1"/>
    </source>
</evidence>
<evidence type="ECO:0000259" key="8">
    <source>
        <dbReference type="Pfam" id="PF10277"/>
    </source>
</evidence>
<feature type="transmembrane region" description="Helical" evidence="7">
    <location>
        <begin position="93"/>
        <end position="112"/>
    </location>
</feature>
<dbReference type="PANTHER" id="PTHR21324">
    <property type="entry name" value="FASTING-INDUCIBLE INTEGRAL MEMBRANE PROTEIN TM6P1-RELATED"/>
    <property type="match status" value="1"/>
</dbReference>
<evidence type="ECO:0000256" key="3">
    <source>
        <dbReference type="ARBA" id="ARBA00022692"/>
    </source>
</evidence>
<evidence type="ECO:0000256" key="2">
    <source>
        <dbReference type="ARBA" id="ARBA00006565"/>
    </source>
</evidence>
<dbReference type="InParanoid" id="A0A6P7FP23"/>
<feature type="transmembrane region" description="Helical" evidence="7">
    <location>
        <begin position="157"/>
        <end position="180"/>
    </location>
</feature>
<organism evidence="9">
    <name type="scientific">Diabrotica virgifera virgifera</name>
    <name type="common">western corn rootworm</name>
    <dbReference type="NCBI Taxonomy" id="50390"/>
    <lineage>
        <taxon>Eukaryota</taxon>
        <taxon>Metazoa</taxon>
        <taxon>Ecdysozoa</taxon>
        <taxon>Arthropoda</taxon>
        <taxon>Hexapoda</taxon>
        <taxon>Insecta</taxon>
        <taxon>Pterygota</taxon>
        <taxon>Neoptera</taxon>
        <taxon>Endopterygota</taxon>
        <taxon>Coleoptera</taxon>
        <taxon>Polyphaga</taxon>
        <taxon>Cucujiformia</taxon>
        <taxon>Chrysomeloidea</taxon>
        <taxon>Chrysomelidae</taxon>
        <taxon>Galerucinae</taxon>
        <taxon>Diabroticina</taxon>
        <taxon>Diabroticites</taxon>
        <taxon>Diabrotica</taxon>
    </lineage>
</organism>
<accession>A0A6P7FP23</accession>
<protein>
    <submittedName>
        <fullName evidence="9">DNA damage-regulated autophagy modulator protein 2-like</fullName>
    </submittedName>
</protein>
<dbReference type="Pfam" id="PF10277">
    <property type="entry name" value="Frag1"/>
    <property type="match status" value="1"/>
</dbReference>
<keyword evidence="4 7" id="KW-1133">Transmembrane helix</keyword>
<proteinExistence type="inferred from homology"/>
<sequence length="271" mass="30990">MKLRIKHLPTITSTILAVLIIITTSLAFHYEHISSYIPYISDTGTIAPESCIFGQFLNIIWVILSFAMYCKFRQVTDILNKHNMTHKEAFNKYTFIMGLIAGFGISVVGNFQETNCFIVHWLGAVMCFGFGSIYLCMQTSIYLAITPVIGQMVLTKIRIVISALSVITFIIFFISAMVSYTQFKGTSYLHWKYEDGGYELHLISSVTEWLCAASIMTYVMLFKKEFEHTVVHEPIIDTGLIKPNNQFKRTASNTTTEEKKVNRRKKPIRKD</sequence>
<evidence type="ECO:0000256" key="4">
    <source>
        <dbReference type="ARBA" id="ARBA00022989"/>
    </source>
</evidence>
<evidence type="ECO:0000256" key="7">
    <source>
        <dbReference type="SAM" id="Phobius"/>
    </source>
</evidence>
<feature type="compositionally biased region" description="Basic residues" evidence="6">
    <location>
        <begin position="261"/>
        <end position="271"/>
    </location>
</feature>
<name>A0A6P7FP23_DIAVI</name>
<keyword evidence="3 7" id="KW-0812">Transmembrane</keyword>
<evidence type="ECO:0000256" key="5">
    <source>
        <dbReference type="ARBA" id="ARBA00023136"/>
    </source>
</evidence>
<feature type="transmembrane region" description="Helical" evidence="7">
    <location>
        <begin position="118"/>
        <end position="145"/>
    </location>
</feature>
<comment type="subcellular location">
    <subcellularLocation>
        <location evidence="1">Endomembrane system</location>
        <topology evidence="1">Multi-pass membrane protein</topology>
    </subcellularLocation>
</comment>
<dbReference type="RefSeq" id="XP_028138114.1">
    <property type="nucleotide sequence ID" value="XM_028282313.1"/>
</dbReference>
<feature type="transmembrane region" description="Helical" evidence="7">
    <location>
        <begin position="51"/>
        <end position="72"/>
    </location>
</feature>
<dbReference type="InterPro" id="IPR050911">
    <property type="entry name" value="DRAM/TMEM150_Autophagy_Mod"/>
</dbReference>
<dbReference type="FunCoup" id="A0A6P7FP23">
    <property type="interactions" value="286"/>
</dbReference>
<dbReference type="GO" id="GO:0012505">
    <property type="term" value="C:endomembrane system"/>
    <property type="evidence" value="ECO:0007669"/>
    <property type="project" value="UniProtKB-SubCell"/>
</dbReference>
<evidence type="ECO:0000256" key="1">
    <source>
        <dbReference type="ARBA" id="ARBA00004127"/>
    </source>
</evidence>
<keyword evidence="5 7" id="KW-0472">Membrane</keyword>
<evidence type="ECO:0000256" key="6">
    <source>
        <dbReference type="SAM" id="MobiDB-lite"/>
    </source>
</evidence>